<feature type="compositionally biased region" description="Basic and acidic residues" evidence="2">
    <location>
        <begin position="137"/>
        <end position="152"/>
    </location>
</feature>
<dbReference type="Proteomes" id="UP000325008">
    <property type="component" value="Unassembled WGS sequence"/>
</dbReference>
<evidence type="ECO:0000256" key="2">
    <source>
        <dbReference type="SAM" id="MobiDB-lite"/>
    </source>
</evidence>
<evidence type="ECO:0000313" key="3">
    <source>
        <dbReference type="EMBL" id="SPO42378.1"/>
    </source>
</evidence>
<dbReference type="AlphaFoldDB" id="A0A5C3FDE1"/>
<comment type="caution">
    <text evidence="3">The sequence shown here is derived from an EMBL/GenBank/DDBJ whole genome shotgun (WGS) entry which is preliminary data.</text>
</comment>
<proteinExistence type="predicted"/>
<feature type="compositionally biased region" description="Basic and acidic residues" evidence="2">
    <location>
        <begin position="732"/>
        <end position="741"/>
    </location>
</feature>
<evidence type="ECO:0000256" key="1">
    <source>
        <dbReference type="ARBA" id="ARBA00022737"/>
    </source>
</evidence>
<accession>A0A5C3FDE1</accession>
<dbReference type="PANTHER" id="PTHR47447">
    <property type="entry name" value="OS03G0856100 PROTEIN"/>
    <property type="match status" value="1"/>
</dbReference>
<dbReference type="EMBL" id="OOIQ01000001">
    <property type="protein sequence ID" value="SPO42378.1"/>
    <property type="molecule type" value="Genomic_DNA"/>
</dbReference>
<feature type="region of interest" description="Disordered" evidence="2">
    <location>
        <begin position="976"/>
        <end position="1007"/>
    </location>
</feature>
<feature type="region of interest" description="Disordered" evidence="2">
    <location>
        <begin position="42"/>
        <end position="68"/>
    </location>
</feature>
<keyword evidence="1" id="KW-0677">Repeat</keyword>
<gene>
    <name evidence="3" type="ORF">PSANT_00061</name>
</gene>
<feature type="compositionally biased region" description="Low complexity" evidence="2">
    <location>
        <begin position="53"/>
        <end position="63"/>
    </location>
</feature>
<organism evidence="3 4">
    <name type="scientific">Pseudozyma antarctica</name>
    <name type="common">Yeast</name>
    <name type="synonym">Candida antarctica</name>
    <dbReference type="NCBI Taxonomy" id="84753"/>
    <lineage>
        <taxon>Eukaryota</taxon>
        <taxon>Fungi</taxon>
        <taxon>Dikarya</taxon>
        <taxon>Basidiomycota</taxon>
        <taxon>Ustilaginomycotina</taxon>
        <taxon>Ustilaginomycetes</taxon>
        <taxon>Ustilaginales</taxon>
        <taxon>Ustilaginaceae</taxon>
        <taxon>Moesziomyces</taxon>
    </lineage>
</organism>
<dbReference type="PANTHER" id="PTHR47447:SF17">
    <property type="entry name" value="OS12G0638900 PROTEIN"/>
    <property type="match status" value="1"/>
</dbReference>
<name>A0A5C3FDE1_PSEA2</name>
<sequence>MLGGPHLAARAGERALAARSKALVRADALVPAFLCPAIESKPSRCVAHPTPGPSSSSQIPASSRGLHDFPFKQSSLAARSLPVKKPTSASGNASQAAVAPREWQADHITAGHDAGTGRSEPRRTPQSNAVGDVSSARTDRKSLAAHTDKSPDWTRKYRSNRWRREMDFNRYSPPIRRRNLPEDAPALYEDEIKASSAWLPETQWSLALPDDYPLRHELMLILDSLDYISKNISDPDCANMLAEALQQARELIWSKSDLALQRPEDVHVALYLAGKLAETYVKLDADDSLDQLISFLGYVHKHIGPLPLACFHALAARAGIMRRYAAVLKICQVAEDHNAGQPDAELLHLRLRALIAKSTPARVARYWKSFELAGVTVPRKTFDLLLRTHVRQQNVAQVNEVLEAMPRHGYEVDARAWLTILRGYQTFRPTLAAMLRRDAKIVQSPTLDVVNRLLMLLSEELDVDGALLVLRLFRIPSVDKLEADAAASEADDDVMIIHGPTPKPSAETYTILTGMLGRLGRDAEALAFFRLALAAGSGPEMDPKRHWTLQKASAHVMKALLNAGHPRRAMRFATDVLGLPYFGVAPNRQAPAVEFEMPESELVTIAASSMHYRVLLECTAAVGSVDAARRVLVHLLKQGRRVDRQVLQGVARVIFTSIDADALESIRVVRSLLSRQDKVQNESRQQRKQTLLTALQDLGVSDRIILASQHSTDLPREQAGSASKSQAAKSSRRPDLSKGSKATKDELRDWLIADSSSLLRDTVSTAEPGGHADALERDLSRPLCPEAYAMRIRVYAVVRRDHDSAQKVYQAMLMHGVKPNMMHIAPLVEGLTASGKLQEAQQLKQNAREIIGCQPTLRIHTALIQGYVRAGDSQGARNELQELVANGHQIDDTIANIIEAAQAAEGKFTLAERPMNEPKTHNVTTRFHTLMRMRRYLAAQEVVQSALDTGMRPDKVLHDAVRRSVGYLQKQIDQAQTLGGDKAEASQAAASGKADGRAMKPPPLASDEERRAHIHELTRAARLASDNKERITSNMRRRSNALRKATKDHRKKVIQLILDFADGKLHQQAGVAGNAAAETRPYDD</sequence>
<feature type="region of interest" description="Disordered" evidence="2">
    <location>
        <begin position="81"/>
        <end position="152"/>
    </location>
</feature>
<protein>
    <submittedName>
        <fullName evidence="3">Uncharacterized protein</fullName>
    </submittedName>
</protein>
<dbReference type="InterPro" id="IPR011990">
    <property type="entry name" value="TPR-like_helical_dom_sf"/>
</dbReference>
<evidence type="ECO:0000313" key="4">
    <source>
        <dbReference type="Proteomes" id="UP000325008"/>
    </source>
</evidence>
<feature type="region of interest" description="Disordered" evidence="2">
    <location>
        <begin position="711"/>
        <end position="741"/>
    </location>
</feature>
<dbReference type="Gene3D" id="1.25.40.10">
    <property type="entry name" value="Tetratricopeptide repeat domain"/>
    <property type="match status" value="2"/>
</dbReference>
<dbReference type="RefSeq" id="XP_014659161.1">
    <property type="nucleotide sequence ID" value="XM_014803675.1"/>
</dbReference>
<dbReference type="OrthoDB" id="185373at2759"/>
<keyword evidence="4" id="KW-1185">Reference proteome</keyword>
<reference evidence="3" key="1">
    <citation type="submission" date="2018-03" db="EMBL/GenBank/DDBJ databases">
        <authorList>
            <person name="Guldener U."/>
        </authorList>
    </citation>
    <scope>NUCLEOTIDE SEQUENCE [LARGE SCALE GENOMIC DNA]</scope>
    <source>
        <strain evidence="3">ATCC34888</strain>
    </source>
</reference>
<feature type="compositionally biased region" description="Low complexity" evidence="2">
    <location>
        <begin position="718"/>
        <end position="729"/>
    </location>
</feature>